<feature type="compositionally biased region" description="Polar residues" evidence="2">
    <location>
        <begin position="65"/>
        <end position="75"/>
    </location>
</feature>
<feature type="non-terminal residue" evidence="3">
    <location>
        <position position="352"/>
    </location>
</feature>
<dbReference type="AlphaFoldDB" id="A0A4R0RDJ9"/>
<dbReference type="EMBL" id="RWJN01000287">
    <property type="protein sequence ID" value="TCD63585.1"/>
    <property type="molecule type" value="Genomic_DNA"/>
</dbReference>
<proteinExistence type="predicted"/>
<dbReference type="STRING" id="92696.A0A4R0RDJ9"/>
<keyword evidence="1" id="KW-0175">Coiled coil</keyword>
<feature type="region of interest" description="Disordered" evidence="2">
    <location>
        <begin position="21"/>
        <end position="75"/>
    </location>
</feature>
<sequence>MIGCAGLAKCLTDRILSMKSRRREQNTENSLTAQVVLSPSTKNVFSHDGVPGVIPPRQRTHAPSHVTSRPLSPRTQLSQEIRAHPPDEPFIPYVPTGPPSISPTVHGYEEPLPVPVPVREPVPHVVAVEPPLEAPQVLVEPPPAAPPLVHTISTPPTHGYPLAATPPLPVVSMPADRPVSMYPGDLAYADAERERAERFDDIHGRLVELNRDAEEAEERRDTDFRGHEDERERIFNEHEQRREQEAAQTRDEIIRLLEERLAAIPQLAAPPSPPRPAEYADDHAEGTIVEGGEPVAGTPGAPSIHDSERRSIIEQVSAAASGAATQYAEELRDTVRLEREELAREREGDRIE</sequence>
<evidence type="ECO:0000256" key="2">
    <source>
        <dbReference type="SAM" id="MobiDB-lite"/>
    </source>
</evidence>
<gene>
    <name evidence="3" type="ORF">EIP91_005193</name>
</gene>
<evidence type="ECO:0000313" key="3">
    <source>
        <dbReference type="EMBL" id="TCD63585.1"/>
    </source>
</evidence>
<evidence type="ECO:0000256" key="1">
    <source>
        <dbReference type="SAM" id="Coils"/>
    </source>
</evidence>
<protein>
    <submittedName>
        <fullName evidence="3">Uncharacterized protein</fullName>
    </submittedName>
</protein>
<keyword evidence="4" id="KW-1185">Reference proteome</keyword>
<dbReference type="Proteomes" id="UP000292702">
    <property type="component" value="Unassembled WGS sequence"/>
</dbReference>
<organism evidence="3 4">
    <name type="scientific">Steccherinum ochraceum</name>
    <dbReference type="NCBI Taxonomy" id="92696"/>
    <lineage>
        <taxon>Eukaryota</taxon>
        <taxon>Fungi</taxon>
        <taxon>Dikarya</taxon>
        <taxon>Basidiomycota</taxon>
        <taxon>Agaricomycotina</taxon>
        <taxon>Agaricomycetes</taxon>
        <taxon>Polyporales</taxon>
        <taxon>Steccherinaceae</taxon>
        <taxon>Steccherinum</taxon>
    </lineage>
</organism>
<feature type="compositionally biased region" description="Polar residues" evidence="2">
    <location>
        <begin position="27"/>
        <end position="44"/>
    </location>
</feature>
<feature type="region of interest" description="Disordered" evidence="2">
    <location>
        <begin position="289"/>
        <end position="310"/>
    </location>
</feature>
<comment type="caution">
    <text evidence="3">The sequence shown here is derived from an EMBL/GenBank/DDBJ whole genome shotgun (WGS) entry which is preliminary data.</text>
</comment>
<reference evidence="3 4" key="1">
    <citation type="submission" date="2018-11" db="EMBL/GenBank/DDBJ databases">
        <title>Genome assembly of Steccherinum ochraceum LE-BIN_3174, the white-rot fungus of the Steccherinaceae family (The Residual Polyporoid clade, Polyporales, Basidiomycota).</title>
        <authorList>
            <person name="Fedorova T.V."/>
            <person name="Glazunova O.A."/>
            <person name="Landesman E.O."/>
            <person name="Moiseenko K.V."/>
            <person name="Psurtseva N.V."/>
            <person name="Savinova O.S."/>
            <person name="Shakhova N.V."/>
            <person name="Tyazhelova T.V."/>
            <person name="Vasina D.V."/>
        </authorList>
    </citation>
    <scope>NUCLEOTIDE SEQUENCE [LARGE SCALE GENOMIC DNA]</scope>
    <source>
        <strain evidence="3 4">LE-BIN_3174</strain>
    </source>
</reference>
<evidence type="ECO:0000313" key="4">
    <source>
        <dbReference type="Proteomes" id="UP000292702"/>
    </source>
</evidence>
<name>A0A4R0RDJ9_9APHY</name>
<feature type="coiled-coil region" evidence="1">
    <location>
        <begin position="199"/>
        <end position="259"/>
    </location>
</feature>
<accession>A0A4R0RDJ9</accession>